<dbReference type="AlphaFoldDB" id="A0A9N9IDJ6"/>
<evidence type="ECO:0000313" key="2">
    <source>
        <dbReference type="Proteomes" id="UP000789570"/>
    </source>
</evidence>
<dbReference type="InterPro" id="IPR043129">
    <property type="entry name" value="ATPase_NBD"/>
</dbReference>
<accession>A0A9N9IDJ6</accession>
<keyword evidence="2" id="KW-1185">Reference proteome</keyword>
<reference evidence="1" key="1">
    <citation type="submission" date="2021-06" db="EMBL/GenBank/DDBJ databases">
        <authorList>
            <person name="Kallberg Y."/>
            <person name="Tangrot J."/>
            <person name="Rosling A."/>
        </authorList>
    </citation>
    <scope>NUCLEOTIDE SEQUENCE</scope>
    <source>
        <strain evidence="1">UK204</strain>
    </source>
</reference>
<dbReference type="OrthoDB" id="2963168at2759"/>
<dbReference type="Proteomes" id="UP000789570">
    <property type="component" value="Unassembled WGS sequence"/>
</dbReference>
<dbReference type="PANTHER" id="PTHR14187:SF5">
    <property type="entry name" value="HEAT SHOCK 70 KDA PROTEIN 12A"/>
    <property type="match status" value="1"/>
</dbReference>
<dbReference type="EMBL" id="CAJVPQ010012142">
    <property type="protein sequence ID" value="CAG8730415.1"/>
    <property type="molecule type" value="Genomic_DNA"/>
</dbReference>
<evidence type="ECO:0000313" key="1">
    <source>
        <dbReference type="EMBL" id="CAG8730415.1"/>
    </source>
</evidence>
<dbReference type="Gene3D" id="3.30.420.40">
    <property type="match status" value="1"/>
</dbReference>
<dbReference type="SUPFAM" id="SSF53067">
    <property type="entry name" value="Actin-like ATPase domain"/>
    <property type="match status" value="1"/>
</dbReference>
<organism evidence="1 2">
    <name type="scientific">Funneliformis caledonium</name>
    <dbReference type="NCBI Taxonomy" id="1117310"/>
    <lineage>
        <taxon>Eukaryota</taxon>
        <taxon>Fungi</taxon>
        <taxon>Fungi incertae sedis</taxon>
        <taxon>Mucoromycota</taxon>
        <taxon>Glomeromycotina</taxon>
        <taxon>Glomeromycetes</taxon>
        <taxon>Glomerales</taxon>
        <taxon>Glomeraceae</taxon>
        <taxon>Funneliformis</taxon>
    </lineage>
</organism>
<proteinExistence type="predicted"/>
<comment type="caution">
    <text evidence="1">The sequence shown here is derived from an EMBL/GenBank/DDBJ whole genome shotgun (WGS) entry which is preliminary data.</text>
</comment>
<name>A0A9N9IDJ6_9GLOM</name>
<sequence>MDLRDTRILVAVDFGITYSGFAYVHKENPENVVVNNSWPGREGVFKTPTALQYDERYNKVISWGYNAL</sequence>
<protein>
    <submittedName>
        <fullName evidence="1">1524_t:CDS:1</fullName>
    </submittedName>
</protein>
<dbReference type="PANTHER" id="PTHR14187">
    <property type="entry name" value="ALPHA KINASE/ELONGATION FACTOR 2 KINASE"/>
    <property type="match status" value="1"/>
</dbReference>
<feature type="non-terminal residue" evidence="1">
    <location>
        <position position="1"/>
    </location>
</feature>
<gene>
    <name evidence="1" type="ORF">FCALED_LOCUS14950</name>
</gene>